<evidence type="ECO:0000313" key="6">
    <source>
        <dbReference type="Proteomes" id="UP000016926"/>
    </source>
</evidence>
<dbReference type="Pfam" id="PF02798">
    <property type="entry name" value="GST_N"/>
    <property type="match status" value="1"/>
</dbReference>
<feature type="domain" description="GST N-terminal" evidence="3">
    <location>
        <begin position="70"/>
        <end position="130"/>
    </location>
</feature>
<comment type="similarity">
    <text evidence="1 2">Belongs to the GST superfamily.</text>
</comment>
<organism evidence="5 6">
    <name type="scientific">Rhodotorula toruloides (strain NP11)</name>
    <name type="common">Yeast</name>
    <name type="synonym">Rhodosporidium toruloides</name>
    <dbReference type="NCBI Taxonomy" id="1130832"/>
    <lineage>
        <taxon>Eukaryota</taxon>
        <taxon>Fungi</taxon>
        <taxon>Dikarya</taxon>
        <taxon>Basidiomycota</taxon>
        <taxon>Pucciniomycotina</taxon>
        <taxon>Microbotryomycetes</taxon>
        <taxon>Sporidiobolales</taxon>
        <taxon>Sporidiobolaceae</taxon>
        <taxon>Rhodotorula</taxon>
    </lineage>
</organism>
<evidence type="ECO:0000313" key="5">
    <source>
        <dbReference type="EMBL" id="EMS19274.1"/>
    </source>
</evidence>
<proteinExistence type="inferred from homology"/>
<dbReference type="InterPro" id="IPR036282">
    <property type="entry name" value="Glutathione-S-Trfase_C_sf"/>
</dbReference>
<evidence type="ECO:0000256" key="1">
    <source>
        <dbReference type="ARBA" id="ARBA00007409"/>
    </source>
</evidence>
<accession>M7X6J5</accession>
<name>M7X6J5_RHOT1</name>
<dbReference type="GeneID" id="27369234"/>
<dbReference type="RefSeq" id="XP_016270393.1">
    <property type="nucleotide sequence ID" value="XM_016418883.1"/>
</dbReference>
<dbReference type="GO" id="GO:0016740">
    <property type="term" value="F:transferase activity"/>
    <property type="evidence" value="ECO:0007669"/>
    <property type="project" value="UniProtKB-KW"/>
</dbReference>
<protein>
    <submittedName>
        <fullName evidence="5">Glutathione S-transferase</fullName>
    </submittedName>
</protein>
<dbReference type="SFLD" id="SFLDG00358">
    <property type="entry name" value="Main_(cytGST)"/>
    <property type="match status" value="1"/>
</dbReference>
<dbReference type="SUPFAM" id="SSF52833">
    <property type="entry name" value="Thioredoxin-like"/>
    <property type="match status" value="1"/>
</dbReference>
<reference evidence="5 6" key="1">
    <citation type="journal article" date="2012" name="Nat. Commun.">
        <title>A multi-omic map of the lipid-producing yeast Rhodosporidium toruloides.</title>
        <authorList>
            <person name="Zhu Z."/>
            <person name="Zhang S."/>
            <person name="Liu H."/>
            <person name="Shen H."/>
            <person name="Lin X."/>
            <person name="Yang F."/>
            <person name="Zhou Y.J."/>
            <person name="Jin G."/>
            <person name="Ye M."/>
            <person name="Zou H."/>
            <person name="Zou H."/>
            <person name="Zhao Z.K."/>
        </authorList>
    </citation>
    <scope>NUCLEOTIDE SEQUENCE [LARGE SCALE GENOMIC DNA]</scope>
    <source>
        <strain evidence="5 6">NP11</strain>
    </source>
</reference>
<dbReference type="Gene3D" id="1.20.1050.10">
    <property type="match status" value="1"/>
</dbReference>
<evidence type="ECO:0000256" key="2">
    <source>
        <dbReference type="RuleBase" id="RU003494"/>
    </source>
</evidence>
<keyword evidence="5" id="KW-0808">Transferase</keyword>
<evidence type="ECO:0000259" key="4">
    <source>
        <dbReference type="PROSITE" id="PS50405"/>
    </source>
</evidence>
<keyword evidence="6" id="KW-1185">Reference proteome</keyword>
<dbReference type="Proteomes" id="UP000016926">
    <property type="component" value="Unassembled WGS sequence"/>
</dbReference>
<dbReference type="Pfam" id="PF00043">
    <property type="entry name" value="GST_C"/>
    <property type="match status" value="1"/>
</dbReference>
<dbReference type="CDD" id="cd03048">
    <property type="entry name" value="GST_N_Ure2p_like"/>
    <property type="match status" value="1"/>
</dbReference>
<dbReference type="AlphaFoldDB" id="M7X6J5"/>
<dbReference type="SFLD" id="SFLDG01151">
    <property type="entry name" value="Main.2:_Nu-like"/>
    <property type="match status" value="1"/>
</dbReference>
<dbReference type="InterPro" id="IPR004045">
    <property type="entry name" value="Glutathione_S-Trfase_N"/>
</dbReference>
<dbReference type="SFLD" id="SFLDS00019">
    <property type="entry name" value="Glutathione_Transferase_(cytos"/>
    <property type="match status" value="1"/>
</dbReference>
<dbReference type="EMBL" id="KB722671">
    <property type="protein sequence ID" value="EMS19274.1"/>
    <property type="molecule type" value="Genomic_DNA"/>
</dbReference>
<dbReference type="PANTHER" id="PTHR44051">
    <property type="entry name" value="GLUTATHIONE S-TRANSFERASE-RELATED"/>
    <property type="match status" value="1"/>
</dbReference>
<dbReference type="eggNOG" id="KOG0867">
    <property type="taxonomic scope" value="Eukaryota"/>
</dbReference>
<dbReference type="PROSITE" id="PS50405">
    <property type="entry name" value="GST_CTER"/>
    <property type="match status" value="1"/>
</dbReference>
<gene>
    <name evidence="5" type="ORF">RHTO_05221</name>
</gene>
<sequence>MQAAQRLSNVATHLARSVMTDSALSHGPKELQNKGLVLLLAQTPNGASASTGNKPVYLLEELKALGKIPDYTFVPVSFGKNEQKSDWFEAVNPNGRIPALLDNREGKKPIKVWESASILLYLAKTYDTDATFHFKDEDMQTELLNWIFFIQGGVGPMQGQANHFFRYAPEKIEYGIKRYQDETRRLYQIYEDHLNGTKDGERKEWLVGGKYTIADMCTQPWVRMAMWAGVELEKFPALAAWVERIEKRPATQAALKVPEQDMLSKIKNDPEYADKLAKKSSEWIMKGNESKK</sequence>
<dbReference type="InterPro" id="IPR036249">
    <property type="entry name" value="Thioredoxin-like_sf"/>
</dbReference>
<dbReference type="SUPFAM" id="SSF47616">
    <property type="entry name" value="GST C-terminal domain-like"/>
    <property type="match status" value="1"/>
</dbReference>
<dbReference type="Gene3D" id="3.40.30.10">
    <property type="entry name" value="Glutaredoxin"/>
    <property type="match status" value="1"/>
</dbReference>
<dbReference type="OrthoDB" id="422574at2759"/>
<dbReference type="PANTHER" id="PTHR44051:SF8">
    <property type="entry name" value="GLUTATHIONE S-TRANSFERASE GSTA"/>
    <property type="match status" value="1"/>
</dbReference>
<dbReference type="InterPro" id="IPR004046">
    <property type="entry name" value="GST_C"/>
</dbReference>
<dbReference type="InterPro" id="IPR040079">
    <property type="entry name" value="Glutathione_S-Trfase"/>
</dbReference>
<feature type="domain" description="GST C-terminal" evidence="4">
    <location>
        <begin position="136"/>
        <end position="272"/>
    </location>
</feature>
<evidence type="ECO:0000259" key="3">
    <source>
        <dbReference type="PROSITE" id="PS50404"/>
    </source>
</evidence>
<dbReference type="InterPro" id="IPR010987">
    <property type="entry name" value="Glutathione-S-Trfase_C-like"/>
</dbReference>
<dbReference type="PROSITE" id="PS50404">
    <property type="entry name" value="GST_NTER"/>
    <property type="match status" value="1"/>
</dbReference>
<dbReference type="HOGENOM" id="CLU_011226_14_0_1"/>